<dbReference type="Gene3D" id="3.30.70.270">
    <property type="match status" value="1"/>
</dbReference>
<feature type="domain" description="GGDEF" evidence="4">
    <location>
        <begin position="194"/>
        <end position="329"/>
    </location>
</feature>
<keyword evidence="2" id="KW-0812">Transmembrane</keyword>
<protein>
    <submittedName>
        <fullName evidence="5">Bifunctional diguanylate cyclase/phosphodiesterase</fullName>
        <ecNumber evidence="5">2.7.7.65</ecNumber>
        <ecNumber evidence="5">3.1.4.52</ecNumber>
    </submittedName>
</protein>
<dbReference type="NCBIfam" id="TIGR00254">
    <property type="entry name" value="GGDEF"/>
    <property type="match status" value="1"/>
</dbReference>
<dbReference type="EMBL" id="JBBUTI010000008">
    <property type="protein sequence ID" value="MEK8047321.1"/>
    <property type="molecule type" value="Genomic_DNA"/>
</dbReference>
<dbReference type="InterPro" id="IPR050706">
    <property type="entry name" value="Cyclic-di-GMP_PDE-like"/>
</dbReference>
<feature type="transmembrane region" description="Helical" evidence="2">
    <location>
        <begin position="55"/>
        <end position="76"/>
    </location>
</feature>
<dbReference type="CDD" id="cd01948">
    <property type="entry name" value="EAL"/>
    <property type="match status" value="1"/>
</dbReference>
<dbReference type="Gene3D" id="3.20.20.450">
    <property type="entry name" value="EAL domain"/>
    <property type="match status" value="1"/>
</dbReference>
<dbReference type="InterPro" id="IPR001633">
    <property type="entry name" value="EAL_dom"/>
</dbReference>
<dbReference type="SMART" id="SM00052">
    <property type="entry name" value="EAL"/>
    <property type="match status" value="1"/>
</dbReference>
<gene>
    <name evidence="5" type="ORF">AACH00_13250</name>
</gene>
<dbReference type="EC" id="3.1.4.52" evidence="5"/>
<dbReference type="GO" id="GO:0052621">
    <property type="term" value="F:diguanylate cyclase activity"/>
    <property type="evidence" value="ECO:0007669"/>
    <property type="project" value="UniProtKB-EC"/>
</dbReference>
<dbReference type="PANTHER" id="PTHR33121">
    <property type="entry name" value="CYCLIC DI-GMP PHOSPHODIESTERASE PDEF"/>
    <property type="match status" value="1"/>
</dbReference>
<keyword evidence="2" id="KW-1133">Transmembrane helix</keyword>
<proteinExistence type="predicted"/>
<dbReference type="InterPro" id="IPR035919">
    <property type="entry name" value="EAL_sf"/>
</dbReference>
<dbReference type="SMART" id="SM00267">
    <property type="entry name" value="GGDEF"/>
    <property type="match status" value="1"/>
</dbReference>
<dbReference type="PANTHER" id="PTHR33121:SF70">
    <property type="entry name" value="SIGNALING PROTEIN YKOW"/>
    <property type="match status" value="1"/>
</dbReference>
<evidence type="ECO:0000259" key="4">
    <source>
        <dbReference type="PROSITE" id="PS50887"/>
    </source>
</evidence>
<feature type="region of interest" description="Disordered" evidence="1">
    <location>
        <begin position="1"/>
        <end position="45"/>
    </location>
</feature>
<evidence type="ECO:0000313" key="5">
    <source>
        <dbReference type="EMBL" id="MEK8047321.1"/>
    </source>
</evidence>
<evidence type="ECO:0000256" key="1">
    <source>
        <dbReference type="SAM" id="MobiDB-lite"/>
    </source>
</evidence>
<dbReference type="RefSeq" id="WP_341399624.1">
    <property type="nucleotide sequence ID" value="NZ_JBBUTI010000008.1"/>
</dbReference>
<evidence type="ECO:0000313" key="6">
    <source>
        <dbReference type="Proteomes" id="UP001379945"/>
    </source>
</evidence>
<evidence type="ECO:0000259" key="3">
    <source>
        <dbReference type="PROSITE" id="PS50883"/>
    </source>
</evidence>
<dbReference type="Pfam" id="PF00990">
    <property type="entry name" value="GGDEF"/>
    <property type="match status" value="1"/>
</dbReference>
<keyword evidence="5" id="KW-0548">Nucleotidyltransferase</keyword>
<dbReference type="SUPFAM" id="SSF141868">
    <property type="entry name" value="EAL domain-like"/>
    <property type="match status" value="1"/>
</dbReference>
<dbReference type="EC" id="2.7.7.65" evidence="5"/>
<keyword evidence="2" id="KW-0472">Membrane</keyword>
<dbReference type="InterPro" id="IPR000160">
    <property type="entry name" value="GGDEF_dom"/>
</dbReference>
<organism evidence="5 6">
    <name type="scientific">Ideonella margarita</name>
    <dbReference type="NCBI Taxonomy" id="2984191"/>
    <lineage>
        <taxon>Bacteria</taxon>
        <taxon>Pseudomonadati</taxon>
        <taxon>Pseudomonadota</taxon>
        <taxon>Betaproteobacteria</taxon>
        <taxon>Burkholderiales</taxon>
        <taxon>Sphaerotilaceae</taxon>
        <taxon>Ideonella</taxon>
    </lineage>
</organism>
<dbReference type="SUPFAM" id="SSF55073">
    <property type="entry name" value="Nucleotide cyclase"/>
    <property type="match status" value="1"/>
</dbReference>
<sequence length="593" mass="63952">MAGTSNDNLRNSMRNSGWPEASPATERMPERLTERSGAGGHAAGRRWPTHVRVGAALAAGAVPVALGAWLAPWWPVAWGAQSLWPTLAAVSAGVTYATLRKTLLQPLSAVALRTGLLADPDAASASQSRDQVALLGQQMSQAHERLRMLEGALEAGHSELRRLAMADQLTGLPNRRLFGELFDHARATALRQRHPMALLYIDLDHFKQVNDTLGHPAGDELLLCISQRLRDAVRESDLLCRLGGDEFAVLLTPVAGVELLAQAALRLIHAVEVPVPLGQQGASASVSASVGIACFPRDGDTLELLLQRADQAMYQAKAAGRSRFSIYRPNTTDEDTSTPLSGDMRLHWQPVIDTRTGQAVSAEALMRWQHPREGLLPPARFLGKVEAAGDMPKLGRQTLDEACAQMARWKASHHSPAQVSVNVSASQLRDPGWAQALDESLRKHGLLAGELAVELTESSLMEDAETVMPQIDAMHTLGVSLMVDDFGTGPMSLARLQQLRPTRLKIDASFVQRLPGDPRALAMIDGIVRLARSLDIGVVAEGVETAAQRDALHGLGCHHQQGYLFGAPRAPLDEPDWPVGPSINKASNRPIAH</sequence>
<dbReference type="Pfam" id="PF00563">
    <property type="entry name" value="EAL"/>
    <property type="match status" value="1"/>
</dbReference>
<feature type="domain" description="EAL" evidence="3">
    <location>
        <begin position="328"/>
        <end position="582"/>
    </location>
</feature>
<dbReference type="PROSITE" id="PS50887">
    <property type="entry name" value="GGDEF"/>
    <property type="match status" value="1"/>
</dbReference>
<evidence type="ECO:0000256" key="2">
    <source>
        <dbReference type="SAM" id="Phobius"/>
    </source>
</evidence>
<keyword evidence="5" id="KW-0808">Transferase</keyword>
<comment type="caution">
    <text evidence="5">The sequence shown here is derived from an EMBL/GenBank/DDBJ whole genome shotgun (WGS) entry which is preliminary data.</text>
</comment>
<dbReference type="Proteomes" id="UP001379945">
    <property type="component" value="Unassembled WGS sequence"/>
</dbReference>
<dbReference type="InterPro" id="IPR043128">
    <property type="entry name" value="Rev_trsase/Diguanyl_cyclase"/>
</dbReference>
<reference evidence="5 6" key="1">
    <citation type="submission" date="2024-04" db="EMBL/GenBank/DDBJ databases">
        <title>Novel species of the genus Ideonella isolated from streams.</title>
        <authorList>
            <person name="Lu H."/>
        </authorList>
    </citation>
    <scope>NUCLEOTIDE SEQUENCE [LARGE SCALE GENOMIC DNA]</scope>
    <source>
        <strain evidence="5 6">LYT19W</strain>
    </source>
</reference>
<dbReference type="CDD" id="cd01949">
    <property type="entry name" value="GGDEF"/>
    <property type="match status" value="1"/>
</dbReference>
<keyword evidence="6" id="KW-1185">Reference proteome</keyword>
<feature type="compositionally biased region" description="Polar residues" evidence="1">
    <location>
        <begin position="1"/>
        <end position="15"/>
    </location>
</feature>
<accession>A0ABU9C600</accession>
<name>A0ABU9C600_9BURK</name>
<dbReference type="PROSITE" id="PS50883">
    <property type="entry name" value="EAL"/>
    <property type="match status" value="1"/>
</dbReference>
<dbReference type="GO" id="GO:0071111">
    <property type="term" value="F:cyclic-guanylate-specific phosphodiesterase activity"/>
    <property type="evidence" value="ECO:0007669"/>
    <property type="project" value="UniProtKB-EC"/>
</dbReference>
<dbReference type="InterPro" id="IPR029787">
    <property type="entry name" value="Nucleotide_cyclase"/>
</dbReference>
<keyword evidence="5" id="KW-0378">Hydrolase</keyword>